<organism evidence="1 2">
    <name type="scientific">Euplotes crassus</name>
    <dbReference type="NCBI Taxonomy" id="5936"/>
    <lineage>
        <taxon>Eukaryota</taxon>
        <taxon>Sar</taxon>
        <taxon>Alveolata</taxon>
        <taxon>Ciliophora</taxon>
        <taxon>Intramacronucleata</taxon>
        <taxon>Spirotrichea</taxon>
        <taxon>Hypotrichia</taxon>
        <taxon>Euplotida</taxon>
        <taxon>Euplotidae</taxon>
        <taxon>Moneuplotes</taxon>
    </lineage>
</organism>
<gene>
    <name evidence="1" type="ORF">ECRASSUSDP1_LOCUS20371</name>
</gene>
<proteinExistence type="predicted"/>
<name>A0AAD2D3L5_EUPCR</name>
<dbReference type="AlphaFoldDB" id="A0AAD2D3L5"/>
<keyword evidence="2" id="KW-1185">Reference proteome</keyword>
<comment type="caution">
    <text evidence="1">The sequence shown here is derived from an EMBL/GenBank/DDBJ whole genome shotgun (WGS) entry which is preliminary data.</text>
</comment>
<dbReference type="Proteomes" id="UP001295684">
    <property type="component" value="Unassembled WGS sequence"/>
</dbReference>
<reference evidence="1" key="1">
    <citation type="submission" date="2023-07" db="EMBL/GenBank/DDBJ databases">
        <authorList>
            <consortium name="AG Swart"/>
            <person name="Singh M."/>
            <person name="Singh A."/>
            <person name="Seah K."/>
            <person name="Emmerich C."/>
        </authorList>
    </citation>
    <scope>NUCLEOTIDE SEQUENCE</scope>
    <source>
        <strain evidence="1">DP1</strain>
    </source>
</reference>
<sequence length="253" mass="29596">MEISKSWSNADQSESKQQSELEVIKKLVKVESNLRGCRSDCTDLKIINRFIECISCSYDDIFLPYLCKRRAKTHIIKYFTFKWYKSDPKNLRAFCDYSLPLKILQMRMFSQKNLQRSLKYFCQIFTRVTQYICISKSMITNKQLLVLLSACYHISEVCFKECSFSNPVEADYPQKMVKLKSLDLIGNTFSPCGSKIESYKILFCKLKSNSDSEVFEKLYVEDKQLSGLQAQTLKEYANRQRIASEFIFVTNLV</sequence>
<protein>
    <submittedName>
        <fullName evidence="1">Uncharacterized protein</fullName>
    </submittedName>
</protein>
<accession>A0AAD2D3L5</accession>
<evidence type="ECO:0000313" key="1">
    <source>
        <dbReference type="EMBL" id="CAI2378967.1"/>
    </source>
</evidence>
<dbReference type="EMBL" id="CAMPGE010020762">
    <property type="protein sequence ID" value="CAI2378967.1"/>
    <property type="molecule type" value="Genomic_DNA"/>
</dbReference>
<evidence type="ECO:0000313" key="2">
    <source>
        <dbReference type="Proteomes" id="UP001295684"/>
    </source>
</evidence>